<dbReference type="Gene3D" id="3.40.190.10">
    <property type="entry name" value="Periplasmic binding protein-like II"/>
    <property type="match status" value="2"/>
</dbReference>
<evidence type="ECO:0000259" key="4">
    <source>
        <dbReference type="SMART" id="SM00062"/>
    </source>
</evidence>
<dbReference type="PANTHER" id="PTHR35936:SF37">
    <property type="entry name" value="AMINO ACID ABC TRANSPORTER SUBSTRATE-BINDING PROTEIN"/>
    <property type="match status" value="1"/>
</dbReference>
<evidence type="ECO:0000256" key="3">
    <source>
        <dbReference type="SAM" id="SignalP"/>
    </source>
</evidence>
<evidence type="ECO:0000313" key="6">
    <source>
        <dbReference type="Proteomes" id="UP000077875"/>
    </source>
</evidence>
<dbReference type="EMBL" id="CP015243">
    <property type="protein sequence ID" value="ANF58183.1"/>
    <property type="molecule type" value="Genomic_DNA"/>
</dbReference>
<accession>A0A172YG35</accession>
<dbReference type="RefSeq" id="WP_064123082.1">
    <property type="nucleotide sequence ID" value="NZ_CP015243.1"/>
</dbReference>
<dbReference type="AlphaFoldDB" id="A0A172YG35"/>
<evidence type="ECO:0000256" key="2">
    <source>
        <dbReference type="ARBA" id="ARBA00022729"/>
    </source>
</evidence>
<protein>
    <recommendedName>
        <fullName evidence="4">Solute-binding protein family 3/N-terminal domain-containing protein</fullName>
    </recommendedName>
</protein>
<proteinExistence type="inferred from homology"/>
<dbReference type="SMART" id="SM00062">
    <property type="entry name" value="PBPb"/>
    <property type="match status" value="1"/>
</dbReference>
<dbReference type="Proteomes" id="UP000077875">
    <property type="component" value="Chromosome"/>
</dbReference>
<feature type="chain" id="PRO_5008004690" description="Solute-binding protein family 3/N-terminal domain-containing protein" evidence="3">
    <location>
        <begin position="24"/>
        <end position="280"/>
    </location>
</feature>
<evidence type="ECO:0000313" key="5">
    <source>
        <dbReference type="EMBL" id="ANF58183.1"/>
    </source>
</evidence>
<dbReference type="SUPFAM" id="SSF53850">
    <property type="entry name" value="Periplasmic binding protein-like II"/>
    <property type="match status" value="1"/>
</dbReference>
<name>A0A172YG35_9GAMM</name>
<dbReference type="Pfam" id="PF00497">
    <property type="entry name" value="SBP_bac_3"/>
    <property type="match status" value="1"/>
</dbReference>
<keyword evidence="6" id="KW-1185">Reference proteome</keyword>
<sequence>MIIQGSRFTIAGLALACAFSAQAAETITAAADVGYPPFASVGASGEFEGMDVDIAKALSRQMGTEIRIIDQAWSTTYAGLNAGKFDMVLSAAMITEERAQSMLFVEPYGDATYQFVQRASDDKITSPENLRDKVVAVNRGNLFDRWLTERQDQYGWSINRYDKNSDAVQAVASGQADAALVYSASAGDAAKKAPMLTVSDFIINNGEVYGYSVRRDDVELRNELDAALECIKQSGELADIYRKWTGLEPLEGGAVTTVYPGYGAPGYPNYDPSEHTPDCR</sequence>
<feature type="domain" description="Solute-binding protein family 3/N-terminal" evidence="4">
    <location>
        <begin position="26"/>
        <end position="248"/>
    </location>
</feature>
<evidence type="ECO:0000256" key="1">
    <source>
        <dbReference type="ARBA" id="ARBA00010333"/>
    </source>
</evidence>
<organism evidence="5 6">
    <name type="scientific">Halotalea alkalilenta</name>
    <dbReference type="NCBI Taxonomy" id="376489"/>
    <lineage>
        <taxon>Bacteria</taxon>
        <taxon>Pseudomonadati</taxon>
        <taxon>Pseudomonadota</taxon>
        <taxon>Gammaproteobacteria</taxon>
        <taxon>Oceanospirillales</taxon>
        <taxon>Halomonadaceae</taxon>
        <taxon>Halotalea</taxon>
    </lineage>
</organism>
<feature type="signal peptide" evidence="3">
    <location>
        <begin position="1"/>
        <end position="23"/>
    </location>
</feature>
<dbReference type="PANTHER" id="PTHR35936">
    <property type="entry name" value="MEMBRANE-BOUND LYTIC MUREIN TRANSGLYCOSYLASE F"/>
    <property type="match status" value="1"/>
</dbReference>
<keyword evidence="2 3" id="KW-0732">Signal</keyword>
<dbReference type="CDD" id="cd13530">
    <property type="entry name" value="PBP2_peptides_like"/>
    <property type="match status" value="1"/>
</dbReference>
<comment type="similarity">
    <text evidence="1">Belongs to the bacterial solute-binding protein 3 family.</text>
</comment>
<dbReference type="KEGG" id="haa:A5892_12490"/>
<reference evidence="5 6" key="1">
    <citation type="submission" date="2016-04" db="EMBL/GenBank/DDBJ databases">
        <title>Complete Genome Sequence of Halotalea alkalilenta IHB B 13600.</title>
        <authorList>
            <person name="Swarnkar M.K."/>
            <person name="Sharma A."/>
            <person name="Kaushal K."/>
            <person name="Soni R."/>
            <person name="Rana S."/>
            <person name="Singh A.K."/>
            <person name="Gulati A."/>
        </authorList>
    </citation>
    <scope>NUCLEOTIDE SEQUENCE [LARGE SCALE GENOMIC DNA]</scope>
    <source>
        <strain evidence="5 6">IHB B 13600</strain>
    </source>
</reference>
<dbReference type="InterPro" id="IPR001638">
    <property type="entry name" value="Solute-binding_3/MltF_N"/>
</dbReference>
<gene>
    <name evidence="5" type="ORF">A5892_12490</name>
</gene>
<dbReference type="STRING" id="376489.A5892_12490"/>